<evidence type="ECO:0000256" key="9">
    <source>
        <dbReference type="SAM" id="Phobius"/>
    </source>
</evidence>
<feature type="compositionally biased region" description="Basic residues" evidence="8">
    <location>
        <begin position="71"/>
        <end position="80"/>
    </location>
</feature>
<comment type="similarity">
    <text evidence="2">Belongs to the peptidase C19 family.</text>
</comment>
<dbReference type="PANTHER" id="PTHR24006:SF888">
    <property type="entry name" value="UBIQUITIN CARBOXYL-TERMINAL HYDROLASE 30"/>
    <property type="match status" value="1"/>
</dbReference>
<evidence type="ECO:0000256" key="4">
    <source>
        <dbReference type="ARBA" id="ARBA00022670"/>
    </source>
</evidence>
<feature type="region of interest" description="Disordered" evidence="8">
    <location>
        <begin position="61"/>
        <end position="81"/>
    </location>
</feature>
<feature type="compositionally biased region" description="Low complexity" evidence="8">
    <location>
        <begin position="705"/>
        <end position="720"/>
    </location>
</feature>
<dbReference type="AlphaFoldDB" id="A0A165ENB1"/>
<evidence type="ECO:0000256" key="2">
    <source>
        <dbReference type="ARBA" id="ARBA00009085"/>
    </source>
</evidence>
<dbReference type="STRING" id="1314781.A0A165ENB1"/>
<keyword evidence="9" id="KW-0472">Membrane</keyword>
<dbReference type="GO" id="GO:0004843">
    <property type="term" value="F:cysteine-type deubiquitinase activity"/>
    <property type="evidence" value="ECO:0007669"/>
    <property type="project" value="UniProtKB-EC"/>
</dbReference>
<name>A0A165ENB1_EXIGL</name>
<feature type="region of interest" description="Disordered" evidence="8">
    <location>
        <begin position="320"/>
        <end position="345"/>
    </location>
</feature>
<keyword evidence="5" id="KW-0833">Ubl conjugation pathway</keyword>
<accession>A0A165ENB1</accession>
<feature type="transmembrane region" description="Helical" evidence="9">
    <location>
        <begin position="18"/>
        <end position="38"/>
    </location>
</feature>
<sequence>MLDDVGYSIAQLAAANPLVPILLAIIIFISPLLLLRLVSSIGAPTMVLESLGFSLPFSWGSGGHSEDTTSRKLKKKKHGRSRSDSTAIMSVDDGFGDVYPGLVNVSGTYCFMNSTLQALASLSYLRPYLNELHERAVLLDVPSPVLDALRDTLTQLNTPHNSRRALRPMRIIDALSNPAPGQKTSLLFSSMQHQDAQELFQLVSECVKDEAAAIDRESTRDRGLGAVLLAPSDGTARAGKGPFDGLTANRRSCVDCGYTEAVMHFAFDNWQLTVPPTAQCRLEDCLADYTRIEVLTDCICRRCSMIATHKRLEAEVARLDESTKDEPATSSKKKRARATRRMEQRVRSALDEGRIEDDIKDLKLERVFSSCSTKQAMIARPPPVLVLHLNRSMHFGTYAGKNSCRVAFPEILDLTPFTTSGQLSTKPQAPISTPPLHRSLTPTPASYNVQRVLYRLSGVVCHYGAHSFGHYVAFRRKPPVRTPRMVHPLGCACEPCIHLGPLHDASNTWLRISDDSVVEVPIERVLAEQQGTFMLYYERIVQPRPSLAPTASEETLKPTPTKTTEETAPVQVVVDDSDEAGAGAGVTRARSVARVVHAFERASRSPSVLPEASTSGPGSASAAVLVELAPPPLDAVIVPSPPEPEPTATVVVEYPDPASTSTTEDPATMVAKAIEETTAPALSDTSAPLPPATALSDARPEELLEAAPSEATSSSSASTSRISKRKGKVKRPPAASPTVVDLRA</sequence>
<dbReference type="Gene3D" id="3.90.70.10">
    <property type="entry name" value="Cysteine proteinases"/>
    <property type="match status" value="1"/>
</dbReference>
<feature type="compositionally biased region" description="Basic residues" evidence="8">
    <location>
        <begin position="722"/>
        <end position="731"/>
    </location>
</feature>
<dbReference type="InterPro" id="IPR050164">
    <property type="entry name" value="Peptidase_C19"/>
</dbReference>
<dbReference type="OrthoDB" id="2020758at2759"/>
<comment type="catalytic activity">
    <reaction evidence="1">
        <text>Thiol-dependent hydrolysis of ester, thioester, amide, peptide and isopeptide bonds formed by the C-terminal Gly of ubiquitin (a 76-residue protein attached to proteins as an intracellular targeting signal).</text>
        <dbReference type="EC" id="3.4.19.12"/>
    </reaction>
</comment>
<dbReference type="GO" id="GO:0005829">
    <property type="term" value="C:cytosol"/>
    <property type="evidence" value="ECO:0007669"/>
    <property type="project" value="TreeGrafter"/>
</dbReference>
<evidence type="ECO:0000259" key="10">
    <source>
        <dbReference type="PROSITE" id="PS50235"/>
    </source>
</evidence>
<keyword evidence="9" id="KW-0812">Transmembrane</keyword>
<gene>
    <name evidence="11" type="ORF">EXIGLDRAFT_773726</name>
</gene>
<dbReference type="InParanoid" id="A0A165ENB1"/>
<dbReference type="GO" id="GO:0006508">
    <property type="term" value="P:proteolysis"/>
    <property type="evidence" value="ECO:0007669"/>
    <property type="project" value="UniProtKB-KW"/>
</dbReference>
<feature type="region of interest" description="Disordered" evidence="8">
    <location>
        <begin position="678"/>
        <end position="744"/>
    </location>
</feature>
<keyword evidence="6" id="KW-0378">Hydrolase</keyword>
<organism evidence="11 12">
    <name type="scientific">Exidia glandulosa HHB12029</name>
    <dbReference type="NCBI Taxonomy" id="1314781"/>
    <lineage>
        <taxon>Eukaryota</taxon>
        <taxon>Fungi</taxon>
        <taxon>Dikarya</taxon>
        <taxon>Basidiomycota</taxon>
        <taxon>Agaricomycotina</taxon>
        <taxon>Agaricomycetes</taxon>
        <taxon>Auriculariales</taxon>
        <taxon>Exidiaceae</taxon>
        <taxon>Exidia</taxon>
    </lineage>
</organism>
<dbReference type="PROSITE" id="PS00973">
    <property type="entry name" value="USP_2"/>
    <property type="match status" value="1"/>
</dbReference>
<evidence type="ECO:0000256" key="8">
    <source>
        <dbReference type="SAM" id="MobiDB-lite"/>
    </source>
</evidence>
<dbReference type="Pfam" id="PF00443">
    <property type="entry name" value="UCH"/>
    <property type="match status" value="1"/>
</dbReference>
<keyword evidence="4" id="KW-0645">Protease</keyword>
<dbReference type="CDD" id="cd02662">
    <property type="entry name" value="Peptidase_C19F"/>
    <property type="match status" value="1"/>
</dbReference>
<dbReference type="InterPro" id="IPR028889">
    <property type="entry name" value="USP"/>
</dbReference>
<dbReference type="SUPFAM" id="SSF54001">
    <property type="entry name" value="Cysteine proteinases"/>
    <property type="match status" value="1"/>
</dbReference>
<dbReference type="GO" id="GO:0016579">
    <property type="term" value="P:protein deubiquitination"/>
    <property type="evidence" value="ECO:0007669"/>
    <property type="project" value="InterPro"/>
</dbReference>
<dbReference type="PANTHER" id="PTHR24006">
    <property type="entry name" value="UBIQUITIN CARBOXYL-TERMINAL HYDROLASE"/>
    <property type="match status" value="1"/>
</dbReference>
<feature type="region of interest" description="Disordered" evidence="8">
    <location>
        <begin position="547"/>
        <end position="566"/>
    </location>
</feature>
<evidence type="ECO:0000256" key="6">
    <source>
        <dbReference type="ARBA" id="ARBA00022801"/>
    </source>
</evidence>
<keyword evidence="7" id="KW-0788">Thiol protease</keyword>
<dbReference type="InterPro" id="IPR001394">
    <property type="entry name" value="Peptidase_C19_UCH"/>
</dbReference>
<dbReference type="InterPro" id="IPR038765">
    <property type="entry name" value="Papain-like_cys_pep_sf"/>
</dbReference>
<keyword evidence="12" id="KW-1185">Reference proteome</keyword>
<evidence type="ECO:0000313" key="11">
    <source>
        <dbReference type="EMBL" id="KZV87336.1"/>
    </source>
</evidence>
<proteinExistence type="inferred from homology"/>
<evidence type="ECO:0000256" key="1">
    <source>
        <dbReference type="ARBA" id="ARBA00000707"/>
    </source>
</evidence>
<dbReference type="EMBL" id="KV426128">
    <property type="protein sequence ID" value="KZV87336.1"/>
    <property type="molecule type" value="Genomic_DNA"/>
</dbReference>
<evidence type="ECO:0000256" key="7">
    <source>
        <dbReference type="ARBA" id="ARBA00022807"/>
    </source>
</evidence>
<reference evidence="11 12" key="1">
    <citation type="journal article" date="2016" name="Mol. Biol. Evol.">
        <title>Comparative Genomics of Early-Diverging Mushroom-Forming Fungi Provides Insights into the Origins of Lignocellulose Decay Capabilities.</title>
        <authorList>
            <person name="Nagy L.G."/>
            <person name="Riley R."/>
            <person name="Tritt A."/>
            <person name="Adam C."/>
            <person name="Daum C."/>
            <person name="Floudas D."/>
            <person name="Sun H."/>
            <person name="Yadav J.S."/>
            <person name="Pangilinan J."/>
            <person name="Larsson K.H."/>
            <person name="Matsuura K."/>
            <person name="Barry K."/>
            <person name="Labutti K."/>
            <person name="Kuo R."/>
            <person name="Ohm R.A."/>
            <person name="Bhattacharya S.S."/>
            <person name="Shirouzu T."/>
            <person name="Yoshinaga Y."/>
            <person name="Martin F.M."/>
            <person name="Grigoriev I.V."/>
            <person name="Hibbett D.S."/>
        </authorList>
    </citation>
    <scope>NUCLEOTIDE SEQUENCE [LARGE SCALE GENOMIC DNA]</scope>
    <source>
        <strain evidence="11 12">HHB12029</strain>
    </source>
</reference>
<protein>
    <recommendedName>
        <fullName evidence="3">ubiquitinyl hydrolase 1</fullName>
        <ecNumber evidence="3">3.4.19.12</ecNumber>
    </recommendedName>
</protein>
<evidence type="ECO:0000313" key="12">
    <source>
        <dbReference type="Proteomes" id="UP000077266"/>
    </source>
</evidence>
<evidence type="ECO:0000256" key="3">
    <source>
        <dbReference type="ARBA" id="ARBA00012759"/>
    </source>
</evidence>
<dbReference type="EC" id="3.4.19.12" evidence="3"/>
<dbReference type="Proteomes" id="UP000077266">
    <property type="component" value="Unassembled WGS sequence"/>
</dbReference>
<dbReference type="InterPro" id="IPR018200">
    <property type="entry name" value="USP_CS"/>
</dbReference>
<dbReference type="PROSITE" id="PS50235">
    <property type="entry name" value="USP_3"/>
    <property type="match status" value="1"/>
</dbReference>
<keyword evidence="9" id="KW-1133">Transmembrane helix</keyword>
<feature type="domain" description="USP" evidence="10">
    <location>
        <begin position="100"/>
        <end position="540"/>
    </location>
</feature>
<evidence type="ECO:0000256" key="5">
    <source>
        <dbReference type="ARBA" id="ARBA00022786"/>
    </source>
</evidence>
<dbReference type="GO" id="GO:0005634">
    <property type="term" value="C:nucleus"/>
    <property type="evidence" value="ECO:0007669"/>
    <property type="project" value="TreeGrafter"/>
</dbReference>